<evidence type="ECO:0000259" key="1">
    <source>
        <dbReference type="Pfam" id="PF06527"/>
    </source>
</evidence>
<organism evidence="2 3">
    <name type="scientific">Paenibacillus ferrarius</name>
    <dbReference type="NCBI Taxonomy" id="1469647"/>
    <lineage>
        <taxon>Bacteria</taxon>
        <taxon>Bacillati</taxon>
        <taxon>Bacillota</taxon>
        <taxon>Bacilli</taxon>
        <taxon>Bacillales</taxon>
        <taxon>Paenibacillaceae</taxon>
        <taxon>Paenibacillus</taxon>
    </lineage>
</organism>
<dbReference type="EMBL" id="MBTG01000017">
    <property type="protein sequence ID" value="OPH56197.1"/>
    <property type="molecule type" value="Genomic_DNA"/>
</dbReference>
<name>A0A1V4HI21_9BACL</name>
<proteinExistence type="predicted"/>
<evidence type="ECO:0000313" key="3">
    <source>
        <dbReference type="Proteomes" id="UP000190626"/>
    </source>
</evidence>
<sequence>MFKKYPIKRRIAHDESLLSYLISVADSHGVDILILLEMIKLNEKFRMHSGDLKRVDFYPGSIINLDKLCYVTSLKHYEINNSTFTNVINIFNESAKGESCRVLNNMIRENLFYCPDCLKNSKQLSLLWKIDGINMCFEHRCKLLSTCCQCLEPIKYKNIRVINHCPHCSKKLSDVKTDKDISENELNYQEWLIDNWKYLLNYSGNRLSSSETALRILYVLNEQQNKYSKELVKMNGYQGRLEQLLQCARGTLTKKKAVHISMLLSTLYSQGIHIKDFLKLTLPTEFIDSLHEKSIGHWASTNSCIAPWCLNYGKKGLLIATGSMNSVKRGKALTYYMACPECGCEYALDSEKHLVERTYFIHAFTILEKINISKLTWPEKEKVMGLKRDRIRRVLAYFQSRRTFAYECIDCIPAIDNQLLQLLVDKIQQGTDIQEIRFWQQWINYDQYLLYRFHHKVISILITNPYLQKSGKNSDPCFKKLITATCEEFLKNNININLPSVSLAAGTSSTTIRSKDCSDVVISFRIKQTEHRREKLIQEIEQKVIAYFDKHVGEKIFSQKLYAAINVQYPYLKLHAFWLAEKIEQMRKEHNLQAHDAA</sequence>
<dbReference type="InterPro" id="IPR009492">
    <property type="entry name" value="TniQ"/>
</dbReference>
<keyword evidence="3" id="KW-1185">Reference proteome</keyword>
<dbReference type="Proteomes" id="UP000190626">
    <property type="component" value="Unassembled WGS sequence"/>
</dbReference>
<gene>
    <name evidence="2" type="ORF">BC351_28940</name>
</gene>
<dbReference type="OrthoDB" id="2585677at2"/>
<dbReference type="STRING" id="1469647.BC351_28940"/>
<accession>A0A1V4HI21</accession>
<protein>
    <recommendedName>
        <fullName evidence="1">TniQ domain-containing protein</fullName>
    </recommendedName>
</protein>
<feature type="domain" description="TniQ" evidence="1">
    <location>
        <begin position="7"/>
        <end position="143"/>
    </location>
</feature>
<reference evidence="3" key="1">
    <citation type="submission" date="2016-07" db="EMBL/GenBank/DDBJ databases">
        <authorList>
            <person name="Florea S."/>
            <person name="Webb J.S."/>
            <person name="Jaromczyk J."/>
            <person name="Schardl C.L."/>
        </authorList>
    </citation>
    <scope>NUCLEOTIDE SEQUENCE [LARGE SCALE GENOMIC DNA]</scope>
    <source>
        <strain evidence="3">CY1</strain>
    </source>
</reference>
<evidence type="ECO:0000313" key="2">
    <source>
        <dbReference type="EMBL" id="OPH56197.1"/>
    </source>
</evidence>
<dbReference type="RefSeq" id="WP_158082152.1">
    <property type="nucleotide sequence ID" value="NZ_MBTG01000017.1"/>
</dbReference>
<dbReference type="Pfam" id="PF06527">
    <property type="entry name" value="TniQ"/>
    <property type="match status" value="1"/>
</dbReference>
<comment type="caution">
    <text evidence="2">The sequence shown here is derived from an EMBL/GenBank/DDBJ whole genome shotgun (WGS) entry which is preliminary data.</text>
</comment>
<dbReference type="AlphaFoldDB" id="A0A1V4HI21"/>